<dbReference type="InterPro" id="IPR036465">
    <property type="entry name" value="vWFA_dom_sf"/>
</dbReference>
<dbReference type="Pfam" id="PF00092">
    <property type="entry name" value="VWA"/>
    <property type="match status" value="1"/>
</dbReference>
<evidence type="ECO:0000313" key="4">
    <source>
        <dbReference type="Proteomes" id="UP001166251"/>
    </source>
</evidence>
<dbReference type="InterPro" id="IPR022156">
    <property type="entry name" value="Uncharacterised_YfbK_N"/>
</dbReference>
<dbReference type="InterPro" id="IPR051266">
    <property type="entry name" value="CLCR"/>
</dbReference>
<feature type="domain" description="VWFA" evidence="2">
    <location>
        <begin position="216"/>
        <end position="394"/>
    </location>
</feature>
<reference evidence="3" key="1">
    <citation type="submission" date="2021-07" db="EMBL/GenBank/DDBJ databases">
        <title>Neiella marina sp. nov., isolated from the intestinal content of sea cucumber Apostichopus japonicus.</title>
        <authorList>
            <person name="Bai X."/>
        </authorList>
    </citation>
    <scope>NUCLEOTIDE SEQUENCE</scope>
    <source>
        <strain evidence="3">126</strain>
    </source>
</reference>
<protein>
    <submittedName>
        <fullName evidence="3">VWA domain-containing protein</fullName>
    </submittedName>
</protein>
<evidence type="ECO:0000259" key="2">
    <source>
        <dbReference type="PROSITE" id="PS50234"/>
    </source>
</evidence>
<dbReference type="PANTHER" id="PTHR10579:SF43">
    <property type="entry name" value="ZINC FINGER (C3HC4-TYPE RING FINGER) FAMILY PROTEIN"/>
    <property type="match status" value="1"/>
</dbReference>
<dbReference type="Pfam" id="PF12450">
    <property type="entry name" value="vWF_A"/>
    <property type="match status" value="1"/>
</dbReference>
<evidence type="ECO:0000256" key="1">
    <source>
        <dbReference type="SAM" id="SignalP"/>
    </source>
</evidence>
<organism evidence="3 4">
    <name type="scientific">Neiella holothuriorum</name>
    <dbReference type="NCBI Taxonomy" id="2870530"/>
    <lineage>
        <taxon>Bacteria</taxon>
        <taxon>Pseudomonadati</taxon>
        <taxon>Pseudomonadota</taxon>
        <taxon>Gammaproteobacteria</taxon>
        <taxon>Alteromonadales</taxon>
        <taxon>Echinimonadaceae</taxon>
        <taxon>Neiella</taxon>
    </lineage>
</organism>
<dbReference type="EMBL" id="JAHZSS010000004">
    <property type="protein sequence ID" value="MBW8190478.1"/>
    <property type="molecule type" value="Genomic_DNA"/>
</dbReference>
<dbReference type="InterPro" id="IPR002035">
    <property type="entry name" value="VWF_A"/>
</dbReference>
<accession>A0ABS7EEX7</accession>
<keyword evidence="4" id="KW-1185">Reference proteome</keyword>
<dbReference type="Pfam" id="PF12034">
    <property type="entry name" value="YfbK_C"/>
    <property type="match status" value="1"/>
</dbReference>
<dbReference type="SMART" id="SM00327">
    <property type="entry name" value="VWA"/>
    <property type="match status" value="1"/>
</dbReference>
<proteinExistence type="predicted"/>
<name>A0ABS7EEX7_9GAMM</name>
<dbReference type="Gene3D" id="3.40.50.410">
    <property type="entry name" value="von Willebrand factor, type A domain"/>
    <property type="match status" value="1"/>
</dbReference>
<gene>
    <name evidence="3" type="ORF">K0504_05460</name>
</gene>
<keyword evidence="1" id="KW-0732">Signal</keyword>
<sequence length="605" mass="66044">MVTSTLINKTGMVQPSLIALVAACSLSLMACSITETEKAEAANDASKSPVVVQPLPEHDIAMQRQLMDSKSSAQKAAIAAPASPALIQTRTRMALPSSAVQYDVGRNNEIYQHLVDNGVLRVSEQPVSTFSADVDTASYANVRRWLEQGQLPPKDAVRTEELINYFHYQYGPASSLDKPIAVDTLLTPSPWNDHRHLLRIGVNSYQPDPSQRPAANIVVLVDVSGSMRANNKLPMVKQSLRLMLSRLQADDRMAIVTYANGAKVALPSTSADDQLTIGQAINGLAAGGSTNGGAGIELAYQQAQQGFIDDGINHILLMSDGDLNVGVTNLDDLKQHIEIKRQQGVHFSTIGFGQGNYNDELMEQLADIGNGMAGYIDSLHEAQKLLVDQLGSSLQVVAHDVKLQVEFNPEVVAEYRLVGYENRQLARADFNQDGKDAGDMGAGHSVTAIYELTLVGEPTTIEPLVFQRLQENTGVDQQTAAEIRVRYKLHQGQASQLLKQRINLTEMTPTAKLKQDDQFAFAVAAFAQKLRHSDYLANIDYAELTDWANQNKGLDPFGYRAEFVGLVRLAASLDARLTAVDQQHIADPSNHRENRSRTALVTLNP</sequence>
<comment type="caution">
    <text evidence="3">The sequence shown here is derived from an EMBL/GenBank/DDBJ whole genome shotgun (WGS) entry which is preliminary data.</text>
</comment>
<dbReference type="Proteomes" id="UP001166251">
    <property type="component" value="Unassembled WGS sequence"/>
</dbReference>
<feature type="chain" id="PRO_5046859135" evidence="1">
    <location>
        <begin position="31"/>
        <end position="605"/>
    </location>
</feature>
<dbReference type="PANTHER" id="PTHR10579">
    <property type="entry name" value="CALCIUM-ACTIVATED CHLORIDE CHANNEL REGULATOR"/>
    <property type="match status" value="1"/>
</dbReference>
<evidence type="ECO:0000313" key="3">
    <source>
        <dbReference type="EMBL" id="MBW8190478.1"/>
    </source>
</evidence>
<feature type="signal peptide" evidence="1">
    <location>
        <begin position="1"/>
        <end position="30"/>
    </location>
</feature>
<dbReference type="PROSITE" id="PS50234">
    <property type="entry name" value="VWFA"/>
    <property type="match status" value="1"/>
</dbReference>
<dbReference type="RefSeq" id="WP_220103162.1">
    <property type="nucleotide sequence ID" value="NZ_JAHZSS010000004.1"/>
</dbReference>
<dbReference type="SUPFAM" id="SSF53300">
    <property type="entry name" value="vWA-like"/>
    <property type="match status" value="1"/>
</dbReference>
<dbReference type="CDD" id="cd01465">
    <property type="entry name" value="vWA_subgroup"/>
    <property type="match status" value="1"/>
</dbReference>
<dbReference type="InterPro" id="IPR021908">
    <property type="entry name" value="YfbK_C"/>
</dbReference>